<reference evidence="9 10" key="1">
    <citation type="submission" date="2015-07" db="EMBL/GenBank/DDBJ databases">
        <title>The genome of Pseudoloma neurophilia, a relevant intracellular parasite of the zebrafish.</title>
        <authorList>
            <person name="Ndikumana S."/>
            <person name="Pelin A."/>
            <person name="Sanders J."/>
            <person name="Corradi N."/>
        </authorList>
    </citation>
    <scope>NUCLEOTIDE SEQUENCE [LARGE SCALE GENOMIC DNA]</scope>
    <source>
        <strain evidence="9 10">MK1</strain>
    </source>
</reference>
<keyword evidence="10" id="KW-1185">Reference proteome</keyword>
<dbReference type="GO" id="GO:0046872">
    <property type="term" value="F:metal ion binding"/>
    <property type="evidence" value="ECO:0007669"/>
    <property type="project" value="UniProtKB-KW"/>
</dbReference>
<feature type="transmembrane region" description="Helical" evidence="7">
    <location>
        <begin position="323"/>
        <end position="342"/>
    </location>
</feature>
<feature type="transmembrane region" description="Helical" evidence="7">
    <location>
        <begin position="72"/>
        <end position="93"/>
    </location>
</feature>
<feature type="transmembrane region" description="Helical" evidence="7">
    <location>
        <begin position="297"/>
        <end position="317"/>
    </location>
</feature>
<dbReference type="Proteomes" id="UP000051530">
    <property type="component" value="Unassembled WGS sequence"/>
</dbReference>
<keyword evidence="2" id="KW-0479">Metal-binding</keyword>
<keyword evidence="7" id="KW-1133">Transmembrane helix</keyword>
<evidence type="ECO:0000256" key="1">
    <source>
        <dbReference type="ARBA" id="ARBA00022670"/>
    </source>
</evidence>
<name>A0A0R0LTE2_9MICR</name>
<evidence type="ECO:0000256" key="2">
    <source>
        <dbReference type="ARBA" id="ARBA00022723"/>
    </source>
</evidence>
<dbReference type="VEuPathDB" id="MicrosporidiaDB:M153_3278000482"/>
<feature type="transmembrane region" description="Helical" evidence="7">
    <location>
        <begin position="124"/>
        <end position="145"/>
    </location>
</feature>
<evidence type="ECO:0000256" key="5">
    <source>
        <dbReference type="ARBA" id="ARBA00023049"/>
    </source>
</evidence>
<proteinExistence type="inferred from homology"/>
<keyword evidence="3 6" id="KW-0378">Hydrolase</keyword>
<feature type="transmembrane region" description="Helical" evidence="7">
    <location>
        <begin position="7"/>
        <end position="30"/>
    </location>
</feature>
<dbReference type="Pfam" id="PF01435">
    <property type="entry name" value="Peptidase_M48"/>
    <property type="match status" value="1"/>
</dbReference>
<protein>
    <submittedName>
        <fullName evidence="9">Metalloprotease</fullName>
    </submittedName>
</protein>
<gene>
    <name evidence="9" type="ORF">M153_3278000482</name>
</gene>
<dbReference type="PANTHER" id="PTHR10120">
    <property type="entry name" value="CAAX PRENYL PROTEASE 1"/>
    <property type="match status" value="1"/>
</dbReference>
<feature type="domain" description="Peptidase M48" evidence="8">
    <location>
        <begin position="240"/>
        <end position="414"/>
    </location>
</feature>
<evidence type="ECO:0000256" key="4">
    <source>
        <dbReference type="ARBA" id="ARBA00022833"/>
    </source>
</evidence>
<keyword evidence="4 6" id="KW-0862">Zinc</keyword>
<dbReference type="GO" id="GO:0006508">
    <property type="term" value="P:proteolysis"/>
    <property type="evidence" value="ECO:0007669"/>
    <property type="project" value="UniProtKB-KW"/>
</dbReference>
<organism evidence="9 10">
    <name type="scientific">Pseudoloma neurophilia</name>
    <dbReference type="NCBI Taxonomy" id="146866"/>
    <lineage>
        <taxon>Eukaryota</taxon>
        <taxon>Fungi</taxon>
        <taxon>Fungi incertae sedis</taxon>
        <taxon>Microsporidia</taxon>
        <taxon>Pseudoloma</taxon>
    </lineage>
</organism>
<evidence type="ECO:0000313" key="9">
    <source>
        <dbReference type="EMBL" id="KRH92716.1"/>
    </source>
</evidence>
<accession>A0A0R0LTE2</accession>
<keyword evidence="1 6" id="KW-0645">Protease</keyword>
<comment type="similarity">
    <text evidence="6">Belongs to the peptidase M48 family.</text>
</comment>
<comment type="cofactor">
    <cofactor evidence="6">
        <name>Zn(2+)</name>
        <dbReference type="ChEBI" id="CHEBI:29105"/>
    </cofactor>
    <text evidence="6">Binds 1 zinc ion per subunit.</text>
</comment>
<dbReference type="OrthoDB" id="360839at2759"/>
<evidence type="ECO:0000256" key="3">
    <source>
        <dbReference type="ARBA" id="ARBA00022801"/>
    </source>
</evidence>
<keyword evidence="7" id="KW-0472">Membrane</keyword>
<evidence type="ECO:0000256" key="7">
    <source>
        <dbReference type="SAM" id="Phobius"/>
    </source>
</evidence>
<evidence type="ECO:0000259" key="8">
    <source>
        <dbReference type="Pfam" id="PF01435"/>
    </source>
</evidence>
<dbReference type="GO" id="GO:0004222">
    <property type="term" value="F:metalloendopeptidase activity"/>
    <property type="evidence" value="ECO:0007669"/>
    <property type="project" value="InterPro"/>
</dbReference>
<dbReference type="InterPro" id="IPR001915">
    <property type="entry name" value="Peptidase_M48"/>
</dbReference>
<comment type="caution">
    <text evidence="9">The sequence shown here is derived from an EMBL/GenBank/DDBJ whole genome shotgun (WGS) entry which is preliminary data.</text>
</comment>
<dbReference type="AlphaFoldDB" id="A0A0R0LTE2"/>
<evidence type="ECO:0000256" key="6">
    <source>
        <dbReference type="RuleBase" id="RU003983"/>
    </source>
</evidence>
<sequence length="415" mass="48479">MADRGKYTLIFYLFFTLTFVVIFFELINAITFKNVLLHDSLGLEDSPALEQMAKAKRTEYMNSQSKGSGNRIITVFVDMIKTIFLIFLSLMFLNGTIRNMVMKISQKNISLIRTDFRELKKSEINYLCLFINLYILNKIILYIITNDDISHIFIFKLGLISLTCYFLFIPLIIYLSYILLQYFGKKIIIACYLAYIIKIIPDVFINDEVNLEKMEQVDIKSFPDDIQHLLNKYHLEESVFKEIEPGTEKNAALIGYGKGARMEIYGDFEITDKDELFSVFLHEIGHAKENTLLRKTLVYISLLILELCVVLFIYEIISRKYVSQALSVFTSFIALLLIYRMVLRQWLIMFYKVVSQQSEINSDMFAKEHHYGNELATALFNIVLESNDFLKPTMIYNFFRSGHPAISTRIEYLTE</sequence>
<keyword evidence="7" id="KW-0812">Transmembrane</keyword>
<evidence type="ECO:0000313" key="10">
    <source>
        <dbReference type="Proteomes" id="UP000051530"/>
    </source>
</evidence>
<keyword evidence="5 6" id="KW-0482">Metalloprotease</keyword>
<dbReference type="EMBL" id="LGUB01000729">
    <property type="protein sequence ID" value="KRH92716.1"/>
    <property type="molecule type" value="Genomic_DNA"/>
</dbReference>
<feature type="transmembrane region" description="Helical" evidence="7">
    <location>
        <begin position="157"/>
        <end position="180"/>
    </location>
</feature>